<organism evidence="2 3">
    <name type="scientific">Allorhodopirellula heiligendammensis</name>
    <dbReference type="NCBI Taxonomy" id="2714739"/>
    <lineage>
        <taxon>Bacteria</taxon>
        <taxon>Pseudomonadati</taxon>
        <taxon>Planctomycetota</taxon>
        <taxon>Planctomycetia</taxon>
        <taxon>Pirellulales</taxon>
        <taxon>Pirellulaceae</taxon>
        <taxon>Allorhodopirellula</taxon>
    </lineage>
</organism>
<reference evidence="2 3" key="1">
    <citation type="journal article" date="2020" name="Antonie Van Leeuwenhoek">
        <title>Rhodopirellula heiligendammensis sp. nov., Rhodopirellula pilleata sp. nov., and Rhodopirellula solitaria sp. nov. isolated from natural or artificial marine surfaces in Northern Germany and California, USA, and emended description of the genus Rhodopirellula.</title>
        <authorList>
            <person name="Kallscheuer N."/>
            <person name="Wiegand S."/>
            <person name="Jogler M."/>
            <person name="Boedeker C."/>
            <person name="Peeters S.H."/>
            <person name="Rast P."/>
            <person name="Heuer A."/>
            <person name="Jetten M.S.M."/>
            <person name="Rohde M."/>
            <person name="Jogler C."/>
        </authorList>
    </citation>
    <scope>NUCLEOTIDE SEQUENCE [LARGE SCALE GENOMIC DNA]</scope>
    <source>
        <strain evidence="2 3">Poly21</strain>
    </source>
</reference>
<dbReference type="PANTHER" id="PTHR34547">
    <property type="entry name" value="YACP-LIKE NYN DOMAIN PROTEIN"/>
    <property type="match status" value="1"/>
</dbReference>
<evidence type="ECO:0000256" key="1">
    <source>
        <dbReference type="SAM" id="MobiDB-lite"/>
    </source>
</evidence>
<dbReference type="RefSeq" id="WP_302120281.1">
    <property type="nucleotide sequence ID" value="NZ_SJPU01000003.1"/>
</dbReference>
<feature type="region of interest" description="Disordered" evidence="1">
    <location>
        <begin position="142"/>
        <end position="172"/>
    </location>
</feature>
<protein>
    <submittedName>
        <fullName evidence="2">YacP-like NYN domain protein</fullName>
    </submittedName>
</protein>
<evidence type="ECO:0000313" key="2">
    <source>
        <dbReference type="EMBL" id="TWU11041.1"/>
    </source>
</evidence>
<dbReference type="AlphaFoldDB" id="A0A5C6BHM3"/>
<evidence type="ECO:0000313" key="3">
    <source>
        <dbReference type="Proteomes" id="UP000319908"/>
    </source>
</evidence>
<sequence>MSVVLLIDGYNVIAPVAPPGRGASRRWLDVERQRLLDRLVEHLDENVRLRTCVVFDAKDAPTHLASQYLYQGIDVRFAVDYPEADDLLEEIIAQHAAPKTLSVVSSDHRIATSARRRRAGCFDSDTWLDLLLDGRPPLIKVPKSKKRASAAAPELAGSPPTDAHNDGADPIDVQVESMISDDLLENLLGKLK</sequence>
<dbReference type="EMBL" id="SJPU01000003">
    <property type="protein sequence ID" value="TWU11041.1"/>
    <property type="molecule type" value="Genomic_DNA"/>
</dbReference>
<accession>A0A5C6BHM3</accession>
<comment type="caution">
    <text evidence="2">The sequence shown here is derived from an EMBL/GenBank/DDBJ whole genome shotgun (WGS) entry which is preliminary data.</text>
</comment>
<dbReference type="Proteomes" id="UP000319908">
    <property type="component" value="Unassembled WGS sequence"/>
</dbReference>
<keyword evidence="3" id="KW-1185">Reference proteome</keyword>
<name>A0A5C6BHM3_9BACT</name>
<proteinExistence type="predicted"/>
<dbReference type="Pfam" id="PF05991">
    <property type="entry name" value="NYN_YacP"/>
    <property type="match status" value="1"/>
</dbReference>
<gene>
    <name evidence="2" type="ORF">Poly21_49480</name>
</gene>
<dbReference type="InterPro" id="IPR010298">
    <property type="entry name" value="YacP-like"/>
</dbReference>
<dbReference type="PANTHER" id="PTHR34547:SF1">
    <property type="entry name" value="YACP-LIKE NYN DOMAIN PROTEIN"/>
    <property type="match status" value="1"/>
</dbReference>